<accession>A0A202C4L3</accession>
<keyword evidence="2" id="KW-1185">Reference proteome</keyword>
<dbReference type="RefSeq" id="WP_087708281.1">
    <property type="nucleotide sequence ID" value="NZ_MVAG01000105.1"/>
</dbReference>
<dbReference type="Proteomes" id="UP000196355">
    <property type="component" value="Unassembled WGS sequence"/>
</dbReference>
<dbReference type="AlphaFoldDB" id="A0A202C4L3"/>
<evidence type="ECO:0000313" key="2">
    <source>
        <dbReference type="Proteomes" id="UP000196355"/>
    </source>
</evidence>
<protein>
    <submittedName>
        <fullName evidence="1">Uncharacterized protein</fullName>
    </submittedName>
</protein>
<name>A0A202C4L3_9FLAO</name>
<dbReference type="EMBL" id="MVAG01000105">
    <property type="protein sequence ID" value="OVE58502.1"/>
    <property type="molecule type" value="Genomic_DNA"/>
</dbReference>
<proteinExistence type="predicted"/>
<evidence type="ECO:0000313" key="1">
    <source>
        <dbReference type="EMBL" id="OVE58502.1"/>
    </source>
</evidence>
<gene>
    <name evidence="1" type="ORF">B0E34_07405</name>
</gene>
<reference evidence="2" key="1">
    <citation type="submission" date="2017-02" db="EMBL/GenBank/DDBJ databases">
        <authorList>
            <person name="Tetz G."/>
            <person name="Tetz V."/>
        </authorList>
    </citation>
    <scope>NUCLEOTIDE SEQUENCE [LARGE SCALE GENOMIC DNA]</scope>
    <source>
        <strain evidence="2">VT16-26</strain>
    </source>
</reference>
<comment type="caution">
    <text evidence="1">The sequence shown here is derived from an EMBL/GenBank/DDBJ whole genome shotgun (WGS) entry which is preliminary data.</text>
</comment>
<sequence length="254" mass="30426">MENINKNFYNRQRKYILSLIFLFPFILNAQKFPLNENFYIDRIIGLDSVNIYQYRLIKYPLKKDQKTNYLYYLSFDSDGKFDSRDSGSTCGLDIYKSISGSYQLIDDSHILLTPKLYHNSKKLYPETISSKSYLFFISKESEDYFKLIQSKGNIKDDKKNAILSKELDKKIKTYDRRSIFELCDYKPKSKDNISRVDEYIRNVWRKNPKDYDILFVAWYPDDFLVNIVYNRKTKKRTLILNYVAKYVENSMGHI</sequence>
<organism evidence="1 2">
    <name type="scientific">Chryseobacterium mucoviscidosis</name>
    <dbReference type="NCBI Taxonomy" id="1945581"/>
    <lineage>
        <taxon>Bacteria</taxon>
        <taxon>Pseudomonadati</taxon>
        <taxon>Bacteroidota</taxon>
        <taxon>Flavobacteriia</taxon>
        <taxon>Flavobacteriales</taxon>
        <taxon>Weeksellaceae</taxon>
        <taxon>Chryseobacterium group</taxon>
        <taxon>Chryseobacterium</taxon>
    </lineage>
</organism>